<reference evidence="1" key="1">
    <citation type="submission" date="2020-06" db="EMBL/GenBank/DDBJ databases">
        <title>Complete genome sequence of Candidatus Phytoplasma luffae NCHU2019.</title>
        <authorList>
            <person name="Cho S.-T."/>
            <person name="Tan C.-M."/>
            <person name="Li J.-R."/>
            <person name="Chien Y.-Y."/>
            <person name="Chiu Y.-C."/>
            <person name="Yang J.-Y."/>
            <person name="Kuo C.-H."/>
        </authorList>
    </citation>
    <scope>NUCLEOTIDE SEQUENCE</scope>
    <source>
        <strain evidence="1">NCHU2019</strain>
    </source>
</reference>
<dbReference type="PANTHER" id="PTHR38451">
    <property type="entry name" value="TRNA (ADENINE(22)-N(1))-METHYLTRANSFERASE"/>
    <property type="match status" value="1"/>
</dbReference>
<protein>
    <submittedName>
        <fullName evidence="1">tRNA (Adenine22-N1)-methyltransferase</fullName>
    </submittedName>
</protein>
<proteinExistence type="predicted"/>
<dbReference type="Gene3D" id="3.40.50.150">
    <property type="entry name" value="Vaccinia Virus protein VP39"/>
    <property type="match status" value="1"/>
</dbReference>
<dbReference type="RefSeq" id="WP_210954747.1">
    <property type="nucleotide sequence ID" value="NZ_CP054393.1"/>
</dbReference>
<dbReference type="SUPFAM" id="SSF53335">
    <property type="entry name" value="S-adenosyl-L-methionine-dependent methyltransferases"/>
    <property type="match status" value="1"/>
</dbReference>
<evidence type="ECO:0000313" key="1">
    <source>
        <dbReference type="EMBL" id="QTX02669.1"/>
    </source>
</evidence>
<organism evidence="1 2">
    <name type="scientific">Loofah witches'-broom phytoplasma</name>
    <dbReference type="NCBI Taxonomy" id="35773"/>
    <lineage>
        <taxon>Bacteria</taxon>
        <taxon>Bacillati</taxon>
        <taxon>Mycoplasmatota</taxon>
        <taxon>Mollicutes</taxon>
        <taxon>Acholeplasmatales</taxon>
        <taxon>Acholeplasmataceae</taxon>
        <taxon>Candidatus Phytoplasma</taxon>
        <taxon>16SrVIII (Loofah witches'-broom group)</taxon>
    </lineage>
</organism>
<name>A0A975FIV3_LOWBP</name>
<accession>A0A975FIV3</accession>
<sequence>MSRIDFIVSLVKGYNIVLDIGSDHGLVLKKALDLGYIKKGIASDNKIQPLDRASHNLKNYSVKFYLSDGFEKIYSDFDLAVICGMGPYTISKILAKCSFKNKYFLLGCQGKINYLIEWLKSNNFAIIDTYHYYNKFDYIFLKVFK</sequence>
<gene>
    <name evidence="1" type="primary">trmK</name>
    <name evidence="1" type="ORF">LFWB_0990</name>
</gene>
<dbReference type="Pfam" id="PF12847">
    <property type="entry name" value="Methyltransf_18"/>
    <property type="match status" value="1"/>
</dbReference>
<dbReference type="PANTHER" id="PTHR38451:SF1">
    <property type="entry name" value="TRNA (ADENINE(22)-N(1))-METHYLTRANSFERASE"/>
    <property type="match status" value="1"/>
</dbReference>
<dbReference type="KEGG" id="pluf:LFWB_0990"/>
<evidence type="ECO:0000313" key="2">
    <source>
        <dbReference type="Proteomes" id="UP000672038"/>
    </source>
</evidence>
<keyword evidence="2" id="KW-1185">Reference proteome</keyword>
<dbReference type="AlphaFoldDB" id="A0A975FIV3"/>
<dbReference type="EMBL" id="CP054393">
    <property type="protein sequence ID" value="QTX02669.1"/>
    <property type="molecule type" value="Genomic_DNA"/>
</dbReference>
<dbReference type="InterPro" id="IPR029063">
    <property type="entry name" value="SAM-dependent_MTases_sf"/>
</dbReference>
<dbReference type="Proteomes" id="UP000672038">
    <property type="component" value="Chromosome"/>
</dbReference>